<dbReference type="PANTHER" id="PTHR30532">
    <property type="entry name" value="IRON III DICITRATE-BINDING PERIPLASMIC PROTEIN"/>
    <property type="match status" value="1"/>
</dbReference>
<keyword evidence="4" id="KW-0410">Iron transport</keyword>
<feature type="domain" description="Fe/B12 periplasmic-binding" evidence="7">
    <location>
        <begin position="35"/>
        <end position="294"/>
    </location>
</feature>
<evidence type="ECO:0000313" key="9">
    <source>
        <dbReference type="Proteomes" id="UP001589814"/>
    </source>
</evidence>
<protein>
    <submittedName>
        <fullName evidence="8">ABC transporter substrate-binding protein</fullName>
    </submittedName>
</protein>
<evidence type="ECO:0000256" key="4">
    <source>
        <dbReference type="ARBA" id="ARBA00022496"/>
    </source>
</evidence>
<reference evidence="8 9" key="1">
    <citation type="submission" date="2024-09" db="EMBL/GenBank/DDBJ databases">
        <authorList>
            <person name="Sun Q."/>
            <person name="Mori K."/>
        </authorList>
    </citation>
    <scope>NUCLEOTIDE SEQUENCE [LARGE SCALE GENOMIC DNA]</scope>
    <source>
        <strain evidence="8 9">CCM 7415</strain>
    </source>
</reference>
<dbReference type="RefSeq" id="WP_156826843.1">
    <property type="nucleotide sequence ID" value="NZ_JBHLVX010000019.1"/>
</dbReference>
<dbReference type="EMBL" id="JBHLVX010000019">
    <property type="protein sequence ID" value="MFC0267431.1"/>
    <property type="molecule type" value="Genomic_DNA"/>
</dbReference>
<evidence type="ECO:0000256" key="5">
    <source>
        <dbReference type="ARBA" id="ARBA00022729"/>
    </source>
</evidence>
<dbReference type="Pfam" id="PF01497">
    <property type="entry name" value="Peripla_BP_2"/>
    <property type="match status" value="1"/>
</dbReference>
<keyword evidence="9" id="KW-1185">Reference proteome</keyword>
<name>A0ABV6G1D3_9GAMM</name>
<keyword evidence="5 6" id="KW-0732">Signal</keyword>
<accession>A0ABV6G1D3</accession>
<keyword evidence="4" id="KW-0406">Ion transport</keyword>
<evidence type="ECO:0000256" key="2">
    <source>
        <dbReference type="ARBA" id="ARBA00008814"/>
    </source>
</evidence>
<keyword evidence="4" id="KW-0408">Iron</keyword>
<dbReference type="SUPFAM" id="SSF53807">
    <property type="entry name" value="Helical backbone' metal receptor"/>
    <property type="match status" value="1"/>
</dbReference>
<proteinExistence type="inferred from homology"/>
<comment type="subcellular location">
    <subcellularLocation>
        <location evidence="1">Cell envelope</location>
    </subcellularLocation>
</comment>
<feature type="signal peptide" evidence="6">
    <location>
        <begin position="1"/>
        <end position="24"/>
    </location>
</feature>
<evidence type="ECO:0000256" key="6">
    <source>
        <dbReference type="SAM" id="SignalP"/>
    </source>
</evidence>
<comment type="similarity">
    <text evidence="2">Belongs to the bacterial solute-binding protein 8 family.</text>
</comment>
<gene>
    <name evidence="8" type="ORF">ACFFHW_05385</name>
</gene>
<dbReference type="PRINTS" id="PR01715">
    <property type="entry name" value="FERRIBNDNGPP"/>
</dbReference>
<comment type="caution">
    <text evidence="8">The sequence shown here is derived from an EMBL/GenBank/DDBJ whole genome shotgun (WGS) entry which is preliminary data.</text>
</comment>
<evidence type="ECO:0000313" key="8">
    <source>
        <dbReference type="EMBL" id="MFC0267431.1"/>
    </source>
</evidence>
<keyword evidence="3" id="KW-0813">Transport</keyword>
<dbReference type="Gene3D" id="3.40.50.1980">
    <property type="entry name" value="Nitrogenase molybdenum iron protein domain"/>
    <property type="match status" value="2"/>
</dbReference>
<dbReference type="InterPro" id="IPR002491">
    <property type="entry name" value="ABC_transptr_periplasmic_BD"/>
</dbReference>
<dbReference type="CDD" id="cd01146">
    <property type="entry name" value="FhuD"/>
    <property type="match status" value="1"/>
</dbReference>
<organism evidence="8 9">
    <name type="scientific">Kushneria aurantia</name>
    <dbReference type="NCBI Taxonomy" id="504092"/>
    <lineage>
        <taxon>Bacteria</taxon>
        <taxon>Pseudomonadati</taxon>
        <taxon>Pseudomonadota</taxon>
        <taxon>Gammaproteobacteria</taxon>
        <taxon>Oceanospirillales</taxon>
        <taxon>Halomonadaceae</taxon>
        <taxon>Kushneria</taxon>
    </lineage>
</organism>
<evidence type="ECO:0000256" key="1">
    <source>
        <dbReference type="ARBA" id="ARBA00004196"/>
    </source>
</evidence>
<dbReference type="InterPro" id="IPR051313">
    <property type="entry name" value="Bact_iron-sidero_bind"/>
</dbReference>
<evidence type="ECO:0000256" key="3">
    <source>
        <dbReference type="ARBA" id="ARBA00022448"/>
    </source>
</evidence>
<dbReference type="PROSITE" id="PS50983">
    <property type="entry name" value="FE_B12_PBP"/>
    <property type="match status" value="1"/>
</dbReference>
<evidence type="ECO:0000259" key="7">
    <source>
        <dbReference type="PROSITE" id="PS50983"/>
    </source>
</evidence>
<sequence length="307" mass="32967">MPLRAPLSTGVLALLLAVVMIAPAAASNRAAATPAIATLDWPLAETLLALGVNPAGVAQIDAYREWVGEPAIPAEVADLGLRAQPNLELLASLEPDRILISPLFAALEPRLSRIAPVTTVSLYAAPGDTWHNLREATRRVAAIAGREQAGEQLINATEAALREKRRRLPEHTPPLLLVQFMDARHVRVFGEGGLYQAVLDRLGLDNAWHEPTNAWGFSLVGLERLLDFDDARILVIEPLPTGVAETLDSSGLWRHLRDTRQTPVLYLPPAWSFGALASARRFAELLTNALTADTGASLPAPGSTPDA</sequence>
<dbReference type="PANTHER" id="PTHR30532:SF1">
    <property type="entry name" value="IRON(3+)-HYDROXAMATE-BINDING PROTEIN FHUD"/>
    <property type="match status" value="1"/>
</dbReference>
<dbReference type="Proteomes" id="UP001589814">
    <property type="component" value="Unassembled WGS sequence"/>
</dbReference>
<feature type="chain" id="PRO_5046555380" evidence="6">
    <location>
        <begin position="25"/>
        <end position="307"/>
    </location>
</feature>